<accession>A0A286GN22</accession>
<keyword evidence="4 9" id="KW-0997">Cell inner membrane</keyword>
<dbReference type="Pfam" id="PF04290">
    <property type="entry name" value="DctQ"/>
    <property type="match status" value="1"/>
</dbReference>
<keyword evidence="3" id="KW-1003">Cell membrane</keyword>
<feature type="region of interest" description="Disordered" evidence="10">
    <location>
        <begin position="1"/>
        <end position="32"/>
    </location>
</feature>
<keyword evidence="2 9" id="KW-0813">Transport</keyword>
<feature type="transmembrane region" description="Helical" evidence="9">
    <location>
        <begin position="51"/>
        <end position="73"/>
    </location>
</feature>
<evidence type="ECO:0000313" key="13">
    <source>
        <dbReference type="Proteomes" id="UP000219621"/>
    </source>
</evidence>
<evidence type="ECO:0000256" key="1">
    <source>
        <dbReference type="ARBA" id="ARBA00004429"/>
    </source>
</evidence>
<dbReference type="EMBL" id="OCNJ01000006">
    <property type="protein sequence ID" value="SOD96943.1"/>
    <property type="molecule type" value="Genomic_DNA"/>
</dbReference>
<evidence type="ECO:0000256" key="8">
    <source>
        <dbReference type="ARBA" id="ARBA00038436"/>
    </source>
</evidence>
<comment type="subcellular location">
    <subcellularLocation>
        <location evidence="1 9">Cell inner membrane</location>
        <topology evidence="1 9">Multi-pass membrane protein</topology>
    </subcellularLocation>
</comment>
<feature type="compositionally biased region" description="Basic and acidic residues" evidence="10">
    <location>
        <begin position="1"/>
        <end position="15"/>
    </location>
</feature>
<feature type="domain" description="Tripartite ATP-independent periplasmic transporters DctQ component" evidence="11">
    <location>
        <begin position="61"/>
        <end position="198"/>
    </location>
</feature>
<keyword evidence="5 9" id="KW-0812">Transmembrane</keyword>
<dbReference type="InterPro" id="IPR055348">
    <property type="entry name" value="DctQ"/>
</dbReference>
<feature type="transmembrane region" description="Helical" evidence="9">
    <location>
        <begin position="172"/>
        <end position="194"/>
    </location>
</feature>
<reference evidence="12 13" key="1">
    <citation type="submission" date="2017-09" db="EMBL/GenBank/DDBJ databases">
        <authorList>
            <person name="Ehlers B."/>
            <person name="Leendertz F.H."/>
        </authorList>
    </citation>
    <scope>NUCLEOTIDE SEQUENCE [LARGE SCALE GENOMIC DNA]</scope>
    <source>
        <strain evidence="12 13">USBA 140</strain>
    </source>
</reference>
<evidence type="ECO:0000256" key="6">
    <source>
        <dbReference type="ARBA" id="ARBA00022989"/>
    </source>
</evidence>
<proteinExistence type="inferred from homology"/>
<evidence type="ECO:0000256" key="9">
    <source>
        <dbReference type="RuleBase" id="RU369079"/>
    </source>
</evidence>
<dbReference type="InterPro" id="IPR007387">
    <property type="entry name" value="TRAP_DctQ"/>
</dbReference>
<dbReference type="RefSeq" id="WP_097279943.1">
    <property type="nucleotide sequence ID" value="NZ_OCNJ01000006.1"/>
</dbReference>
<keyword evidence="7 9" id="KW-0472">Membrane</keyword>
<comment type="subunit">
    <text evidence="9">The complex comprises the extracytoplasmic solute receptor protein and the two transmembrane proteins.</text>
</comment>
<keyword evidence="6 9" id="KW-1133">Transmembrane helix</keyword>
<dbReference type="PANTHER" id="PTHR35011:SF4">
    <property type="entry name" value="SLL1102 PROTEIN"/>
    <property type="match status" value="1"/>
</dbReference>
<comment type="function">
    <text evidence="9">Part of the tripartite ATP-independent periplasmic (TRAP) transport system.</text>
</comment>
<evidence type="ECO:0000256" key="5">
    <source>
        <dbReference type="ARBA" id="ARBA00022692"/>
    </source>
</evidence>
<name>A0A286GN22_9PROT</name>
<protein>
    <recommendedName>
        <fullName evidence="9">TRAP transporter small permease protein</fullName>
    </recommendedName>
</protein>
<evidence type="ECO:0000256" key="10">
    <source>
        <dbReference type="SAM" id="MobiDB-lite"/>
    </source>
</evidence>
<dbReference type="AlphaFoldDB" id="A0A286GN22"/>
<dbReference type="OrthoDB" id="4250245at2"/>
<feature type="transmembrane region" description="Helical" evidence="9">
    <location>
        <begin position="79"/>
        <end position="101"/>
    </location>
</feature>
<evidence type="ECO:0000313" key="12">
    <source>
        <dbReference type="EMBL" id="SOD96943.1"/>
    </source>
</evidence>
<dbReference type="GO" id="GO:0005886">
    <property type="term" value="C:plasma membrane"/>
    <property type="evidence" value="ECO:0007669"/>
    <property type="project" value="UniProtKB-SubCell"/>
</dbReference>
<keyword evidence="13" id="KW-1185">Reference proteome</keyword>
<dbReference type="GO" id="GO:0022857">
    <property type="term" value="F:transmembrane transporter activity"/>
    <property type="evidence" value="ECO:0007669"/>
    <property type="project" value="UniProtKB-UniRule"/>
</dbReference>
<evidence type="ECO:0000256" key="3">
    <source>
        <dbReference type="ARBA" id="ARBA00022475"/>
    </source>
</evidence>
<evidence type="ECO:0000256" key="4">
    <source>
        <dbReference type="ARBA" id="ARBA00022519"/>
    </source>
</evidence>
<sequence length="224" mass="24581">MTIDRNIRPTDRSALEELSNTDAGQQPVDRSGQEGHIRNALDAAVDEGGKVVAWLVLVGAVISVYEVGARYLFNNPTSWVHETTVFLIAVIFALGGPIALARDKHIRVRLLYDWVSPKTRRWLDALNSVITFVFLAGMSYAAWVMFYKATHAPTGVLQLERSGTSWNPPFPAFIKTIILVSVVIMLVQTVFHLIHALRGKGYDDADANAAPAAATAGDRPRKEG</sequence>
<dbReference type="PANTHER" id="PTHR35011">
    <property type="entry name" value="2,3-DIKETO-L-GULONATE TRAP TRANSPORTER SMALL PERMEASE PROTEIN YIAM"/>
    <property type="match status" value="1"/>
</dbReference>
<organism evidence="12 13">
    <name type="scientific">Caenispirillum bisanense</name>
    <dbReference type="NCBI Taxonomy" id="414052"/>
    <lineage>
        <taxon>Bacteria</taxon>
        <taxon>Pseudomonadati</taxon>
        <taxon>Pseudomonadota</taxon>
        <taxon>Alphaproteobacteria</taxon>
        <taxon>Rhodospirillales</taxon>
        <taxon>Novispirillaceae</taxon>
        <taxon>Caenispirillum</taxon>
    </lineage>
</organism>
<evidence type="ECO:0000256" key="7">
    <source>
        <dbReference type="ARBA" id="ARBA00023136"/>
    </source>
</evidence>
<gene>
    <name evidence="12" type="ORF">SAMN05421508_106173</name>
</gene>
<dbReference type="Proteomes" id="UP000219621">
    <property type="component" value="Unassembled WGS sequence"/>
</dbReference>
<comment type="similarity">
    <text evidence="8 9">Belongs to the TRAP transporter small permease family.</text>
</comment>
<evidence type="ECO:0000259" key="11">
    <source>
        <dbReference type="Pfam" id="PF04290"/>
    </source>
</evidence>
<evidence type="ECO:0000256" key="2">
    <source>
        <dbReference type="ARBA" id="ARBA00022448"/>
    </source>
</evidence>
<feature type="transmembrane region" description="Helical" evidence="9">
    <location>
        <begin position="122"/>
        <end position="146"/>
    </location>
</feature>